<evidence type="ECO:0000313" key="2">
    <source>
        <dbReference type="EMBL" id="QDZ07666.1"/>
    </source>
</evidence>
<name>A0A5B8LIE5_9SPHN</name>
<dbReference type="Proteomes" id="UP000315673">
    <property type="component" value="Chromosome"/>
</dbReference>
<reference evidence="2 3" key="1">
    <citation type="submission" date="2019-07" db="EMBL/GenBank/DDBJ databases">
        <title>Full genome sequence of Sphingomonas sp. 4R-6-7(HKS19).</title>
        <authorList>
            <person name="Im W.-T."/>
        </authorList>
    </citation>
    <scope>NUCLEOTIDE SEQUENCE [LARGE SCALE GENOMIC DNA]</scope>
    <source>
        <strain evidence="2 3">HKS19</strain>
    </source>
</reference>
<keyword evidence="3" id="KW-1185">Reference proteome</keyword>
<sequence length="193" mass="21561">MAFSFRRASALGLIAASTLAIAGCMTETTYRPATGSGFSREGFSERQIEANRFMVSFSGNTVTSRDTVERYLLFRAAELTTQQGYDYFVMADRDTDKKQRTYATPSFGSGYGFGYGGWGPRWRYYGRGFGWRSWDPFWGDPFFDRDIDINTVEKYEATAEVVMGKGPKPAGNVRAFDARSVMANIGPTVVLPK</sequence>
<evidence type="ECO:0000256" key="1">
    <source>
        <dbReference type="SAM" id="SignalP"/>
    </source>
</evidence>
<dbReference type="NCBIfam" id="NF047637">
    <property type="entry name" value="lipo_CC0125"/>
    <property type="match status" value="1"/>
</dbReference>
<dbReference type="OrthoDB" id="7172943at2"/>
<proteinExistence type="predicted"/>
<evidence type="ECO:0008006" key="4">
    <source>
        <dbReference type="Google" id="ProtNLM"/>
    </source>
</evidence>
<feature type="signal peptide" evidence="1">
    <location>
        <begin position="1"/>
        <end position="22"/>
    </location>
</feature>
<dbReference type="PROSITE" id="PS51257">
    <property type="entry name" value="PROKAR_LIPOPROTEIN"/>
    <property type="match status" value="1"/>
</dbReference>
<dbReference type="AlphaFoldDB" id="A0A5B8LIE5"/>
<organism evidence="2 3">
    <name type="scientific">Sphingomonas panacisoli</name>
    <dbReference type="NCBI Taxonomy" id="1813879"/>
    <lineage>
        <taxon>Bacteria</taxon>
        <taxon>Pseudomonadati</taxon>
        <taxon>Pseudomonadota</taxon>
        <taxon>Alphaproteobacteria</taxon>
        <taxon>Sphingomonadales</taxon>
        <taxon>Sphingomonadaceae</taxon>
        <taxon>Sphingomonas</taxon>
    </lineage>
</organism>
<protein>
    <recommendedName>
        <fullName evidence="4">DUF4136 domain-containing protein</fullName>
    </recommendedName>
</protein>
<dbReference type="EMBL" id="CP042306">
    <property type="protein sequence ID" value="QDZ07666.1"/>
    <property type="molecule type" value="Genomic_DNA"/>
</dbReference>
<keyword evidence="1" id="KW-0732">Signal</keyword>
<gene>
    <name evidence="2" type="ORF">FPZ24_09325</name>
</gene>
<accession>A0A5B8LIE5</accession>
<dbReference type="RefSeq" id="WP_146571366.1">
    <property type="nucleotide sequence ID" value="NZ_CP042306.1"/>
</dbReference>
<dbReference type="KEGG" id="spai:FPZ24_09325"/>
<feature type="chain" id="PRO_5022854711" description="DUF4136 domain-containing protein" evidence="1">
    <location>
        <begin position="23"/>
        <end position="193"/>
    </location>
</feature>
<evidence type="ECO:0000313" key="3">
    <source>
        <dbReference type="Proteomes" id="UP000315673"/>
    </source>
</evidence>